<dbReference type="Proteomes" id="UP000559027">
    <property type="component" value="Unassembled WGS sequence"/>
</dbReference>
<name>A0A8H5G3Q6_9AGAR</name>
<feature type="compositionally biased region" description="Low complexity" evidence="1">
    <location>
        <begin position="109"/>
        <end position="123"/>
    </location>
</feature>
<organism evidence="2 3">
    <name type="scientific">Leucocoprinus leucothites</name>
    <dbReference type="NCBI Taxonomy" id="201217"/>
    <lineage>
        <taxon>Eukaryota</taxon>
        <taxon>Fungi</taxon>
        <taxon>Dikarya</taxon>
        <taxon>Basidiomycota</taxon>
        <taxon>Agaricomycotina</taxon>
        <taxon>Agaricomycetes</taxon>
        <taxon>Agaricomycetidae</taxon>
        <taxon>Agaricales</taxon>
        <taxon>Agaricineae</taxon>
        <taxon>Agaricaceae</taxon>
        <taxon>Leucocoprinus</taxon>
    </lineage>
</organism>
<evidence type="ECO:0000256" key="1">
    <source>
        <dbReference type="SAM" id="MobiDB-lite"/>
    </source>
</evidence>
<sequence length="291" mass="31321">MTMSTLARILPRIPATRRPYSSFGGGRFFNSSKPPKSPVVTAKSKNDRSGSIPKDSSAKASAAKAAQGNNTPSTTPNSTKPPAPDAASSEPGHEPASGRQSLRNGGAVSTSSSSPSSPPTASAYLSGYSAPNAYHNYLSPHPTVNSKDFKIHQFFSLHRPLLLISNPPSIFESPPADTPLFRSLTSLSSEVKNEDRLPPSPFTSLNLDGTYGGAVSGVDGDAEAARQLHHTMTMSRIGATVGWEETLKALGIDVSKDAERVMLQEQWDKEWEEVMMDSTKRKKKKKMKKHK</sequence>
<reference evidence="2 3" key="1">
    <citation type="journal article" date="2020" name="ISME J.">
        <title>Uncovering the hidden diversity of litter-decomposition mechanisms in mushroom-forming fungi.</title>
        <authorList>
            <person name="Floudas D."/>
            <person name="Bentzer J."/>
            <person name="Ahren D."/>
            <person name="Johansson T."/>
            <person name="Persson P."/>
            <person name="Tunlid A."/>
        </authorList>
    </citation>
    <scope>NUCLEOTIDE SEQUENCE [LARGE SCALE GENOMIC DNA]</scope>
    <source>
        <strain evidence="2 3">CBS 146.42</strain>
    </source>
</reference>
<gene>
    <name evidence="2" type="ORF">D9756_001322</name>
</gene>
<evidence type="ECO:0000313" key="2">
    <source>
        <dbReference type="EMBL" id="KAF5357763.1"/>
    </source>
</evidence>
<dbReference type="OrthoDB" id="3268560at2759"/>
<comment type="caution">
    <text evidence="2">The sequence shown here is derived from an EMBL/GenBank/DDBJ whole genome shotgun (WGS) entry which is preliminary data.</text>
</comment>
<accession>A0A8H5G3Q6</accession>
<dbReference type="AlphaFoldDB" id="A0A8H5G3Q6"/>
<protein>
    <submittedName>
        <fullName evidence="2">Uncharacterized protein</fullName>
    </submittedName>
</protein>
<keyword evidence="3" id="KW-1185">Reference proteome</keyword>
<proteinExistence type="predicted"/>
<evidence type="ECO:0000313" key="3">
    <source>
        <dbReference type="Proteomes" id="UP000559027"/>
    </source>
</evidence>
<dbReference type="EMBL" id="JAACJO010000005">
    <property type="protein sequence ID" value="KAF5357763.1"/>
    <property type="molecule type" value="Genomic_DNA"/>
</dbReference>
<feature type="region of interest" description="Disordered" evidence="1">
    <location>
        <begin position="1"/>
        <end position="123"/>
    </location>
</feature>
<feature type="compositionally biased region" description="Low complexity" evidence="1">
    <location>
        <begin position="58"/>
        <end position="78"/>
    </location>
</feature>